<keyword evidence="2" id="KW-1185">Reference proteome</keyword>
<reference evidence="1 2" key="1">
    <citation type="submission" date="2021-07" db="EMBL/GenBank/DDBJ databases">
        <authorList>
            <person name="Palmer J.M."/>
        </authorList>
    </citation>
    <scope>NUCLEOTIDE SEQUENCE [LARGE SCALE GENOMIC DNA]</scope>
    <source>
        <strain evidence="1 2">AT_MEX2019</strain>
        <tissue evidence="1">Muscle</tissue>
    </source>
</reference>
<comment type="caution">
    <text evidence="1">The sequence shown here is derived from an EMBL/GenBank/DDBJ whole genome shotgun (WGS) entry which is preliminary data.</text>
</comment>
<evidence type="ECO:0000313" key="2">
    <source>
        <dbReference type="Proteomes" id="UP001345963"/>
    </source>
</evidence>
<proteinExistence type="predicted"/>
<evidence type="ECO:0000313" key="1">
    <source>
        <dbReference type="EMBL" id="MED6237133.1"/>
    </source>
</evidence>
<sequence>ADAATQLFLIRNNQRELHKLLEPWRRLLLVRSGPGLSVVVLPSACTPTCQPQSLWLAHHLPERLNPPPSFVHGMSPTIVSYKSEHKQKEEMS</sequence>
<feature type="non-terminal residue" evidence="1">
    <location>
        <position position="1"/>
    </location>
</feature>
<dbReference type="Proteomes" id="UP001345963">
    <property type="component" value="Unassembled WGS sequence"/>
</dbReference>
<gene>
    <name evidence="1" type="ORF">ATANTOWER_019461</name>
</gene>
<organism evidence="1 2">
    <name type="scientific">Ataeniobius toweri</name>
    <dbReference type="NCBI Taxonomy" id="208326"/>
    <lineage>
        <taxon>Eukaryota</taxon>
        <taxon>Metazoa</taxon>
        <taxon>Chordata</taxon>
        <taxon>Craniata</taxon>
        <taxon>Vertebrata</taxon>
        <taxon>Euteleostomi</taxon>
        <taxon>Actinopterygii</taxon>
        <taxon>Neopterygii</taxon>
        <taxon>Teleostei</taxon>
        <taxon>Neoteleostei</taxon>
        <taxon>Acanthomorphata</taxon>
        <taxon>Ovalentaria</taxon>
        <taxon>Atherinomorphae</taxon>
        <taxon>Cyprinodontiformes</taxon>
        <taxon>Goodeidae</taxon>
        <taxon>Ataeniobius</taxon>
    </lineage>
</organism>
<name>A0ABU7AHL4_9TELE</name>
<dbReference type="EMBL" id="JAHUTI010013913">
    <property type="protein sequence ID" value="MED6237133.1"/>
    <property type="molecule type" value="Genomic_DNA"/>
</dbReference>
<protein>
    <submittedName>
        <fullName evidence="1">Uncharacterized protein</fullName>
    </submittedName>
</protein>
<accession>A0ABU7AHL4</accession>